<dbReference type="InterPro" id="IPR036236">
    <property type="entry name" value="Znf_C2H2_sf"/>
</dbReference>
<dbReference type="SUPFAM" id="SSF57667">
    <property type="entry name" value="beta-beta-alpha zinc fingers"/>
    <property type="match status" value="1"/>
</dbReference>
<dbReference type="Pfam" id="PF13909">
    <property type="entry name" value="zf-H2C2_5"/>
    <property type="match status" value="1"/>
</dbReference>
<keyword evidence="1" id="KW-0863">Zinc-finger</keyword>
<reference evidence="3" key="1">
    <citation type="journal article" date="2023" name="Insect Mol. Biol.">
        <title>Genome sequencing provides insights into the evolution of gene families encoding plant cell wall-degrading enzymes in longhorned beetles.</title>
        <authorList>
            <person name="Shin N.R."/>
            <person name="Okamura Y."/>
            <person name="Kirsch R."/>
            <person name="Pauchet Y."/>
        </authorList>
    </citation>
    <scope>NUCLEOTIDE SEQUENCE</scope>
    <source>
        <strain evidence="3">AMC_N1</strain>
    </source>
</reference>
<evidence type="ECO:0000313" key="4">
    <source>
        <dbReference type="Proteomes" id="UP001162162"/>
    </source>
</evidence>
<dbReference type="Gene3D" id="3.30.160.60">
    <property type="entry name" value="Classic Zinc Finger"/>
    <property type="match status" value="2"/>
</dbReference>
<keyword evidence="4" id="KW-1185">Reference proteome</keyword>
<dbReference type="Pfam" id="PF00096">
    <property type="entry name" value="zf-C2H2"/>
    <property type="match status" value="1"/>
</dbReference>
<dbReference type="AlphaFoldDB" id="A0AAV8XE52"/>
<feature type="domain" description="C2H2-type" evidence="2">
    <location>
        <begin position="34"/>
        <end position="61"/>
    </location>
</feature>
<keyword evidence="1" id="KW-0479">Metal-binding</keyword>
<accession>A0AAV8XE52</accession>
<dbReference type="PROSITE" id="PS50157">
    <property type="entry name" value="ZINC_FINGER_C2H2_2"/>
    <property type="match status" value="1"/>
</dbReference>
<gene>
    <name evidence="3" type="ORF">NQ318_005958</name>
</gene>
<proteinExistence type="predicted"/>
<dbReference type="InterPro" id="IPR013087">
    <property type="entry name" value="Znf_C2H2_type"/>
</dbReference>
<dbReference type="FunFam" id="3.30.160.60:FF:002203">
    <property type="entry name" value="Zinc finger protein 142-like Protein"/>
    <property type="match status" value="1"/>
</dbReference>
<organism evidence="3 4">
    <name type="scientific">Aromia moschata</name>
    <dbReference type="NCBI Taxonomy" id="1265417"/>
    <lineage>
        <taxon>Eukaryota</taxon>
        <taxon>Metazoa</taxon>
        <taxon>Ecdysozoa</taxon>
        <taxon>Arthropoda</taxon>
        <taxon>Hexapoda</taxon>
        <taxon>Insecta</taxon>
        <taxon>Pterygota</taxon>
        <taxon>Neoptera</taxon>
        <taxon>Endopterygota</taxon>
        <taxon>Coleoptera</taxon>
        <taxon>Polyphaga</taxon>
        <taxon>Cucujiformia</taxon>
        <taxon>Chrysomeloidea</taxon>
        <taxon>Cerambycidae</taxon>
        <taxon>Cerambycinae</taxon>
        <taxon>Callichromatini</taxon>
        <taxon>Aromia</taxon>
    </lineage>
</organism>
<evidence type="ECO:0000259" key="2">
    <source>
        <dbReference type="PROSITE" id="PS50157"/>
    </source>
</evidence>
<comment type="caution">
    <text evidence="3">The sequence shown here is derived from an EMBL/GenBank/DDBJ whole genome shotgun (WGS) entry which is preliminary data.</text>
</comment>
<dbReference type="GO" id="GO:0008270">
    <property type="term" value="F:zinc ion binding"/>
    <property type="evidence" value="ECO:0007669"/>
    <property type="project" value="UniProtKB-KW"/>
</dbReference>
<dbReference type="Proteomes" id="UP001162162">
    <property type="component" value="Unassembled WGS sequence"/>
</dbReference>
<sequence>MTYQCALCPYKAKHKGYLTKHMLIHKDPSEVKTYDCSFCSYKAKVKGSLTRHMLTHKDASEIV</sequence>
<dbReference type="SMART" id="SM00355">
    <property type="entry name" value="ZnF_C2H2"/>
    <property type="match status" value="2"/>
</dbReference>
<evidence type="ECO:0000313" key="3">
    <source>
        <dbReference type="EMBL" id="KAJ8937192.1"/>
    </source>
</evidence>
<keyword evidence="1" id="KW-0862">Zinc</keyword>
<name>A0AAV8XE52_9CUCU</name>
<evidence type="ECO:0000256" key="1">
    <source>
        <dbReference type="PROSITE-ProRule" id="PRU00042"/>
    </source>
</evidence>
<protein>
    <recommendedName>
        <fullName evidence="2">C2H2-type domain-containing protein</fullName>
    </recommendedName>
</protein>
<dbReference type="EMBL" id="JAPWTK010000672">
    <property type="protein sequence ID" value="KAJ8937192.1"/>
    <property type="molecule type" value="Genomic_DNA"/>
</dbReference>